<dbReference type="Gramene" id="TraesSYM3B03G01745950.1">
    <property type="protein sequence ID" value="TraesSYM3B03G01745950.1.CDS1"/>
    <property type="gene ID" value="TraesSYM3B03G01745950"/>
</dbReference>
<dbReference type="AlphaFoldDB" id="A0A077RY62"/>
<dbReference type="PANTHER" id="PTHR33085">
    <property type="entry name" value="OS12G0113100 PROTEIN-RELATED"/>
    <property type="match status" value="1"/>
</dbReference>
<dbReference type="OrthoDB" id="694500at2759"/>
<proteinExistence type="predicted"/>
<organism evidence="1">
    <name type="scientific">Triticum aestivum</name>
    <name type="common">Wheat</name>
    <dbReference type="NCBI Taxonomy" id="4565"/>
    <lineage>
        <taxon>Eukaryota</taxon>
        <taxon>Viridiplantae</taxon>
        <taxon>Streptophyta</taxon>
        <taxon>Embryophyta</taxon>
        <taxon>Tracheophyta</taxon>
        <taxon>Spermatophyta</taxon>
        <taxon>Magnoliopsida</taxon>
        <taxon>Liliopsida</taxon>
        <taxon>Poales</taxon>
        <taxon>Poaceae</taxon>
        <taxon>BOP clade</taxon>
        <taxon>Pooideae</taxon>
        <taxon>Triticodae</taxon>
        <taxon>Triticeae</taxon>
        <taxon>Triticinae</taxon>
        <taxon>Triticum</taxon>
    </lineage>
</organism>
<dbReference type="Proteomes" id="UP000019116">
    <property type="component" value="Chromosome 3B"/>
</dbReference>
<dbReference type="HOGENOM" id="CLU_048355_0_0_1"/>
<dbReference type="Gramene" id="TraesJAG3B03G01731550.1">
    <property type="protein sequence ID" value="TraesJAG3B03G01731550.1.CDS1"/>
    <property type="gene ID" value="TraesJAG3B03G01731550"/>
</dbReference>
<evidence type="ECO:0008006" key="3">
    <source>
        <dbReference type="Google" id="ProtNLM"/>
    </source>
</evidence>
<evidence type="ECO:0000313" key="1">
    <source>
        <dbReference type="EnsemblPlants" id="TraesCS3B02G433300.1.cds1"/>
    </source>
</evidence>
<reference evidence="1" key="2">
    <citation type="submission" date="2018-10" db="UniProtKB">
        <authorList>
            <consortium name="EnsemblPlants"/>
        </authorList>
    </citation>
    <scope>IDENTIFICATION</scope>
</reference>
<dbReference type="Gramene" id="TraesLAC3B03G01665270.1">
    <property type="protein sequence ID" value="TraesLAC3B03G01665270.1.CDS1"/>
    <property type="gene ID" value="TraesLAC3B03G01665270"/>
</dbReference>
<keyword evidence="2" id="KW-1185">Reference proteome</keyword>
<dbReference type="Gramene" id="TraesLDM3B03G01722440.1">
    <property type="protein sequence ID" value="TraesLDM3B03G01722440.1.CDS1"/>
    <property type="gene ID" value="TraesLDM3B03G01722440"/>
</dbReference>
<dbReference type="OMA" id="YPRECLE"/>
<dbReference type="Gramene" id="TraesJUL3B03G01737930.1">
    <property type="protein sequence ID" value="TraesJUL3B03G01737930.1.CDS1"/>
    <property type="gene ID" value="TraesJUL3B03G01737930"/>
</dbReference>
<dbReference type="Gramene" id="TraesCAD_scaffold_044065_01G000100.1">
    <property type="protein sequence ID" value="TraesCAD_scaffold_044065_01G000100.1"/>
    <property type="gene ID" value="TraesCAD_scaffold_044065_01G000100"/>
</dbReference>
<protein>
    <recommendedName>
        <fullName evidence="3">DUF1618 domain-containing protein</fullName>
    </recommendedName>
</protein>
<dbReference type="Gramene" id="TraesRN3B0101072700.1">
    <property type="protein sequence ID" value="TraesRN3B0101072700.1"/>
    <property type="gene ID" value="TraesRN3B0101072700"/>
</dbReference>
<dbReference type="Gramene" id="TraesCS3B03G1068300.1">
    <property type="protein sequence ID" value="TraesCS3B03G1068300.1.CDS1"/>
    <property type="gene ID" value="TraesCS3B03G1068300"/>
</dbReference>
<evidence type="ECO:0000313" key="2">
    <source>
        <dbReference type="Proteomes" id="UP000019116"/>
    </source>
</evidence>
<dbReference type="PANTHER" id="PTHR33085:SF137">
    <property type="entry name" value="DUF1618 DOMAIN-CONTAINING PROTEIN"/>
    <property type="match status" value="1"/>
</dbReference>
<dbReference type="Gramene" id="TraesCS3B02G433300.1">
    <property type="protein sequence ID" value="TraesCS3B02G433300.1.cds1"/>
    <property type="gene ID" value="TraesCS3B02G433300"/>
</dbReference>
<dbReference type="Pfam" id="PF07893">
    <property type="entry name" value="DUF1668"/>
    <property type="match status" value="1"/>
</dbReference>
<dbReference type="InterPro" id="IPR012871">
    <property type="entry name" value="DUF1668_ORYSA"/>
</dbReference>
<dbReference type="Gramene" id="TraesROB_scaffold_046082_01G000100.1">
    <property type="protein sequence ID" value="TraesROB_scaffold_046082_01G000100.1"/>
    <property type="gene ID" value="TraesROB_scaffold_046082_01G000100"/>
</dbReference>
<reference evidence="1" key="1">
    <citation type="submission" date="2018-08" db="EMBL/GenBank/DDBJ databases">
        <authorList>
            <person name="Rossello M."/>
        </authorList>
    </citation>
    <scope>NUCLEOTIDE SEQUENCE [LARGE SCALE GENOMIC DNA]</scope>
    <source>
        <strain evidence="1">cv. Chinese Spring</strain>
    </source>
</reference>
<dbReference type="Gramene" id="TraesPARA_EIv1.0_0943000.1">
    <property type="protein sequence ID" value="TraesPARA_EIv1.0_0943000.1.CDS1"/>
    <property type="gene ID" value="TraesPARA_EIv1.0_0943000"/>
</dbReference>
<name>A0A077RY62_WHEAT</name>
<dbReference type="Gramene" id="TraesNOR3B03G01746860.1">
    <property type="protein sequence ID" value="TraesNOR3B03G01746860.1.CDS1"/>
    <property type="gene ID" value="TraesNOR3B03G01746860"/>
</dbReference>
<dbReference type="Gramene" id="TraesARI3B03G01752630.1">
    <property type="protein sequence ID" value="TraesARI3B03G01752630.1.CDS1"/>
    <property type="gene ID" value="TraesARI3B03G01752630"/>
</dbReference>
<dbReference type="EnsemblPlants" id="TraesCS3B02G433300.1">
    <property type="protein sequence ID" value="TraesCS3B02G433300.1.cds1"/>
    <property type="gene ID" value="TraesCS3B02G433300"/>
</dbReference>
<dbReference type="Gramene" id="TraesCLE_scaffold_074972_01G000100.1">
    <property type="protein sequence ID" value="TraesCLE_scaffold_074972_01G000100.1"/>
    <property type="gene ID" value="TraesCLE_scaffold_074972_01G000100"/>
</dbReference>
<sequence>MAGAVEQNRLLLVVEIRGLEHQYNFVEVDVKGLFYPDSGSVPNKSSARARATAAARACGSLRSLPAPVARYRTSVDMPERIDFALVGTTIAGASSNGNTFMMSRSGALSAGPELQSLRGRTHLIPLGHRLYALNRFMHDLAEPACLETLPLPGPGRRRRQEPWRALPDPPPGYRSLDLGCPRVTAYLAAGTRLWVSAQGMGTCTFDTARCAWRKEGDWELPFQGRGLVVPELGGLCFGLCPKENCLCACDMQQSPPAVRYVWEETRPRCPPSGTPFGFYPEEATVIYLGNGKFCISWIIGFGRRAPLRRAILLTALQVLASAAGNKLRVVNHKVRFYEMPSQDDVAHALQPDF</sequence>
<accession>A0A077RY62</accession>
<dbReference type="Gramene" id="TraesWEE_scaffold_031447_01G000100.1">
    <property type="protein sequence ID" value="TraesWEE_scaffold_031447_01G000100.1"/>
    <property type="gene ID" value="TraesWEE_scaffold_031447_01G000100"/>
</dbReference>